<dbReference type="InterPro" id="IPR011042">
    <property type="entry name" value="6-blade_b-propeller_TolB-like"/>
</dbReference>
<evidence type="ECO:0000256" key="7">
    <source>
        <dbReference type="SAM" id="SignalP"/>
    </source>
</evidence>
<evidence type="ECO:0000256" key="3">
    <source>
        <dbReference type="ARBA" id="ARBA00022723"/>
    </source>
</evidence>
<dbReference type="InterPro" id="IPR029062">
    <property type="entry name" value="Class_I_gatase-like"/>
</dbReference>
<dbReference type="Pfam" id="PF07995">
    <property type="entry name" value="GSDH"/>
    <property type="match status" value="1"/>
</dbReference>
<evidence type="ECO:0000313" key="10">
    <source>
        <dbReference type="EMBL" id="EDM27347.1"/>
    </source>
</evidence>
<dbReference type="InterPro" id="IPR008979">
    <property type="entry name" value="Galactose-bd-like_sf"/>
</dbReference>
<evidence type="ECO:0000313" key="11">
    <source>
        <dbReference type="Proteomes" id="UP000004947"/>
    </source>
</evidence>
<reference evidence="10 11" key="1">
    <citation type="journal article" date="2010" name="J. Bacteriol.">
        <title>Genome sequence of Lentisphaera araneosa HTCC2155T, the type species of the order Lentisphaerales in the phylum Lentisphaerae.</title>
        <authorList>
            <person name="Thrash J.C."/>
            <person name="Cho J.C."/>
            <person name="Vergin K.L."/>
            <person name="Morris R.M."/>
            <person name="Giovannoni S.J."/>
        </authorList>
    </citation>
    <scope>NUCLEOTIDE SEQUENCE [LARGE SCALE GENOMIC DNA]</scope>
    <source>
        <strain evidence="10 11">HTCC2155</strain>
    </source>
</reference>
<dbReference type="AlphaFoldDB" id="A6DM49"/>
<evidence type="ECO:0000256" key="4">
    <source>
        <dbReference type="ARBA" id="ARBA00022982"/>
    </source>
</evidence>
<evidence type="ECO:0000256" key="5">
    <source>
        <dbReference type="ARBA" id="ARBA00023004"/>
    </source>
</evidence>
<comment type="PTM">
    <text evidence="6">Binds 1 heme c group covalently per subunit.</text>
</comment>
<evidence type="ECO:0000259" key="8">
    <source>
        <dbReference type="PROSITE" id="PS50093"/>
    </source>
</evidence>
<feature type="domain" description="PKD" evidence="8">
    <location>
        <begin position="680"/>
        <end position="759"/>
    </location>
</feature>
<dbReference type="PANTHER" id="PTHR40469:SF2">
    <property type="entry name" value="GALACTOSE-BINDING DOMAIN-LIKE SUPERFAMILY PROTEIN"/>
    <property type="match status" value="1"/>
</dbReference>
<dbReference type="GO" id="GO:0005506">
    <property type="term" value="F:iron ion binding"/>
    <property type="evidence" value="ECO:0007669"/>
    <property type="project" value="InterPro"/>
</dbReference>
<dbReference type="GO" id="GO:0020037">
    <property type="term" value="F:heme binding"/>
    <property type="evidence" value="ECO:0007669"/>
    <property type="project" value="InterPro"/>
</dbReference>
<dbReference type="CDD" id="cd00146">
    <property type="entry name" value="PKD"/>
    <property type="match status" value="1"/>
</dbReference>
<sequence>MRFISLLILLAINAMASQPNILIFSKTAGFRHDSIEVGAQALSQLLEKNDYNCIHSEDSQLFNDKNLKQFRAIIFLSTTGDILNKEQQLAFQRFIQAGGGFVGIHAASDTEYNWAWYMRLIGAQFSSHPQTQTAVQEKCACEHPSTDFLPNRWSRKDEWYNFKNFSPNITPLLNLDESTYQGGQNGDYHPSAWFQEYDGGRMFYTAGGHTKESFKEPLFLKHILGGVDYVCSGPEIDYNKVLPDDENFSIKELSSGLEDPIAIAVSASDQVFIIERKGAVKLQAQGQTKKIFQLDAIHKEIAQGGDNIAKECGGLGIALDPDFSQNQYIYIYYSPKEKSCNRLSRFTFKNNTLINEVKILDVDTDRTHQTCHEGGSLAFGNNRQLFISTGDNTNPFASNGSAPINEKPEQKFYDAQRSAANSNDLRGSILRITINKDASYSIPAGNLYPQGQAKTRPEIYIKGCRNPYKMSLDKDTETIYWGEVGPDASNNSRRGPMGYDELNRAKRAGYYGWPYFVGDQAYSDFDFKTAQVSAPFANPASNDSPNNTGLNKLPEFNAPILMYPYKKLDNFPDLGNGSRNAMAGPFYNQQMRSKSFPAYFDETLFFYDWARAKIFLIKFNEQNKIHSLTPFLSNHSLVHPIDIQQSPKGEIYILNYGSGWWNNNDGTLKKVTFEGFNRRPIISMSADKRDGPLPLQVQFSARDSYDKDGDNLTYHWDFGNGQSSQEINPKITYTKPSIYTVKLTIKDSAGKMSTKQIQIFAGNERPQVELLSLSTGPKLFTWGKEISYVVKATDKEDGLIDPSLIEVTAEYRPDGSLPTTNDELADPRLEGMNLLHEGTQLIVSNNCLTCHQSQAKSIGPSYAQIAEKYADSAKNRNYLIKKLKTGGNGAWGHMPMPPQAHINDDKLNKMVSAIMEMAKPSNLISKGKNGRLRFIEKPKKQRDSQGIYVVKASYKDKGNSLVPSLMGTSKTFVLSPAILIDDNKAVLNTRQAIIDGTHARKEGDHNIGYYENIDTSIYWNLYVDNPGKYNVTLYQSCPKDKAGSSFELQVPGSQLKGIIKGTNNWTDYTRVELGVINIPHPGTQKFIFKPTQINHGVLANIKSIVLQRLK</sequence>
<evidence type="ECO:0000256" key="6">
    <source>
        <dbReference type="PIRSR" id="PIRSR602324-1"/>
    </source>
</evidence>
<dbReference type="SUPFAM" id="SSF46626">
    <property type="entry name" value="Cytochrome c"/>
    <property type="match status" value="1"/>
</dbReference>
<keyword evidence="4" id="KW-0249">Electron transport</keyword>
<keyword evidence="1" id="KW-0813">Transport</keyword>
<accession>A6DM49</accession>
<keyword evidence="7" id="KW-0732">Signal</keyword>
<dbReference type="Gene3D" id="2.120.10.30">
    <property type="entry name" value="TolB, C-terminal domain"/>
    <property type="match status" value="1"/>
</dbReference>
<keyword evidence="2 6" id="KW-0349">Heme</keyword>
<dbReference type="SUPFAM" id="SSF49299">
    <property type="entry name" value="PKD domain"/>
    <property type="match status" value="1"/>
</dbReference>
<dbReference type="Pfam" id="PF06283">
    <property type="entry name" value="ThuA"/>
    <property type="match status" value="1"/>
</dbReference>
<dbReference type="PANTHER" id="PTHR40469">
    <property type="entry name" value="SECRETED GLYCOSYL HYDROLASE"/>
    <property type="match status" value="1"/>
</dbReference>
<dbReference type="PROSITE" id="PS50093">
    <property type="entry name" value="PKD"/>
    <property type="match status" value="1"/>
</dbReference>
<protein>
    <submittedName>
        <fullName evidence="10">Transcriptional regulator, Crp/Fnr family protein</fullName>
    </submittedName>
</protein>
<dbReference type="InterPro" id="IPR029010">
    <property type="entry name" value="ThuA-like"/>
</dbReference>
<feature type="binding site" description="covalent" evidence="6">
    <location>
        <position position="896"/>
    </location>
    <ligand>
        <name>heme c</name>
        <dbReference type="ChEBI" id="CHEBI:61717"/>
    </ligand>
</feature>
<dbReference type="eggNOG" id="COG3291">
    <property type="taxonomic scope" value="Bacteria"/>
</dbReference>
<keyword evidence="5 6" id="KW-0408">Iron</keyword>
<feature type="signal peptide" evidence="7">
    <location>
        <begin position="1"/>
        <end position="16"/>
    </location>
</feature>
<dbReference type="SUPFAM" id="SSF50952">
    <property type="entry name" value="Soluble quinoprotein glucose dehydrogenase"/>
    <property type="match status" value="1"/>
</dbReference>
<dbReference type="SUPFAM" id="SSF52317">
    <property type="entry name" value="Class I glutamine amidotransferase-like"/>
    <property type="match status" value="1"/>
</dbReference>
<dbReference type="Proteomes" id="UP000004947">
    <property type="component" value="Unassembled WGS sequence"/>
</dbReference>
<comment type="caution">
    <text evidence="10">The sequence shown here is derived from an EMBL/GenBank/DDBJ whole genome shotgun (WGS) entry which is preliminary data.</text>
</comment>
<dbReference type="InterPro" id="IPR009056">
    <property type="entry name" value="Cyt_c-like_dom"/>
</dbReference>
<dbReference type="eggNOG" id="COG4654">
    <property type="taxonomic scope" value="Bacteria"/>
</dbReference>
<evidence type="ECO:0000259" key="9">
    <source>
        <dbReference type="PROSITE" id="PS51007"/>
    </source>
</evidence>
<dbReference type="InterPro" id="IPR036909">
    <property type="entry name" value="Cyt_c-like_dom_sf"/>
</dbReference>
<keyword evidence="11" id="KW-1185">Reference proteome</keyword>
<dbReference type="InterPro" id="IPR002324">
    <property type="entry name" value="Cyt_c_ID"/>
</dbReference>
<proteinExistence type="predicted"/>
<dbReference type="InterPro" id="IPR011041">
    <property type="entry name" value="Quinoprot_gluc/sorb_DH_b-prop"/>
</dbReference>
<dbReference type="InterPro" id="IPR000601">
    <property type="entry name" value="PKD_dom"/>
</dbReference>
<dbReference type="PROSITE" id="PS51007">
    <property type="entry name" value="CYTC"/>
    <property type="match status" value="1"/>
</dbReference>
<dbReference type="InterPro" id="IPR022409">
    <property type="entry name" value="PKD/Chitinase_dom"/>
</dbReference>
<dbReference type="SUPFAM" id="SSF49785">
    <property type="entry name" value="Galactose-binding domain-like"/>
    <property type="match status" value="1"/>
</dbReference>
<dbReference type="OrthoDB" id="9816308at2"/>
<dbReference type="Gene3D" id="2.60.120.260">
    <property type="entry name" value="Galactose-binding domain-like"/>
    <property type="match status" value="1"/>
</dbReference>
<dbReference type="EMBL" id="ABCK01000010">
    <property type="protein sequence ID" value="EDM27347.1"/>
    <property type="molecule type" value="Genomic_DNA"/>
</dbReference>
<dbReference type="Gene3D" id="1.10.760.10">
    <property type="entry name" value="Cytochrome c-like domain"/>
    <property type="match status" value="1"/>
</dbReference>
<dbReference type="Gene3D" id="2.60.40.10">
    <property type="entry name" value="Immunoglobulins"/>
    <property type="match status" value="1"/>
</dbReference>
<dbReference type="Gene3D" id="3.40.50.880">
    <property type="match status" value="1"/>
</dbReference>
<dbReference type="RefSeq" id="WP_007278952.1">
    <property type="nucleotide sequence ID" value="NZ_ABCK01000010.1"/>
</dbReference>
<dbReference type="PRINTS" id="PR00606">
    <property type="entry name" value="CYTCHROMECID"/>
</dbReference>
<dbReference type="InterPro" id="IPR013783">
    <property type="entry name" value="Ig-like_fold"/>
</dbReference>
<dbReference type="GO" id="GO:0009055">
    <property type="term" value="F:electron transfer activity"/>
    <property type="evidence" value="ECO:0007669"/>
    <property type="project" value="InterPro"/>
</dbReference>
<evidence type="ECO:0000256" key="1">
    <source>
        <dbReference type="ARBA" id="ARBA00022448"/>
    </source>
</evidence>
<feature type="binding site" description="covalent" evidence="6">
    <location>
        <position position="847"/>
    </location>
    <ligand>
        <name>heme c</name>
        <dbReference type="ChEBI" id="CHEBI:61717"/>
    </ligand>
</feature>
<dbReference type="eggNOG" id="COG2133">
    <property type="taxonomic scope" value="Bacteria"/>
</dbReference>
<dbReference type="SMART" id="SM00089">
    <property type="entry name" value="PKD"/>
    <property type="match status" value="1"/>
</dbReference>
<dbReference type="InterPro" id="IPR012938">
    <property type="entry name" value="Glc/Sorbosone_DH"/>
</dbReference>
<name>A6DM49_9BACT</name>
<evidence type="ECO:0000256" key="2">
    <source>
        <dbReference type="ARBA" id="ARBA00022617"/>
    </source>
</evidence>
<dbReference type="Pfam" id="PF18911">
    <property type="entry name" value="PKD_4"/>
    <property type="match status" value="1"/>
</dbReference>
<dbReference type="Pfam" id="PF00034">
    <property type="entry name" value="Cytochrom_C"/>
    <property type="match status" value="1"/>
</dbReference>
<feature type="domain" description="Cytochrome c" evidence="9">
    <location>
        <begin position="833"/>
        <end position="918"/>
    </location>
</feature>
<gene>
    <name evidence="10" type="ORF">LNTAR_21575</name>
</gene>
<keyword evidence="3 6" id="KW-0479">Metal-binding</keyword>
<dbReference type="InterPro" id="IPR035986">
    <property type="entry name" value="PKD_dom_sf"/>
</dbReference>
<feature type="chain" id="PRO_5002694536" evidence="7">
    <location>
        <begin position="17"/>
        <end position="1110"/>
    </location>
</feature>
<feature type="binding site" description="covalent" evidence="6">
    <location>
        <position position="851"/>
    </location>
    <ligand>
        <name>heme c</name>
        <dbReference type="ChEBI" id="CHEBI:61717"/>
    </ligand>
</feature>
<dbReference type="STRING" id="313628.LNTAR_21575"/>
<organism evidence="10 11">
    <name type="scientific">Lentisphaera araneosa HTCC2155</name>
    <dbReference type="NCBI Taxonomy" id="313628"/>
    <lineage>
        <taxon>Bacteria</taxon>
        <taxon>Pseudomonadati</taxon>
        <taxon>Lentisphaerota</taxon>
        <taxon>Lentisphaeria</taxon>
        <taxon>Lentisphaerales</taxon>
        <taxon>Lentisphaeraceae</taxon>
        <taxon>Lentisphaera</taxon>
    </lineage>
</organism>